<accession>A0A422M1U3</accession>
<protein>
    <submittedName>
        <fullName evidence="1">Uncharacterized protein</fullName>
    </submittedName>
</protein>
<proteinExistence type="predicted"/>
<evidence type="ECO:0000313" key="2">
    <source>
        <dbReference type="Proteomes" id="UP000284716"/>
    </source>
</evidence>
<dbReference type="AlphaFoldDB" id="A0A422M1U3"/>
<comment type="caution">
    <text evidence="1">The sequence shown here is derived from an EMBL/GenBank/DDBJ whole genome shotgun (WGS) entry which is preliminary data.</text>
</comment>
<sequence length="281" mass="31956">MREGKVLTGQKVTLTMLQPFLALADAFTQQHFANPHAILLRYPQSSAVTFAAAVWENSFHANALYFDVVGDVAWLPQLLEDLRQLADHHDRLQYSSYAAQSAVITQLQAKHFRAFRRTAMSDYRKVVATPKADVRSRSQLTSAQWHDVVQMSFANYVAAHADNPVTFNHATFEQQLAEAEDTQPSFLVENQQVQAYVFWFEDEPRALTSALTSAWLGGQQFADIRRLLQTALFQVQARYSVVNGEFDDTDIHAWPVYQQLALPDPKPLISWQLLLDATRMQ</sequence>
<dbReference type="Proteomes" id="UP000284716">
    <property type="component" value="Unassembled WGS sequence"/>
</dbReference>
<reference evidence="1 2" key="1">
    <citation type="journal article" date="2018" name="Front. Microbiol.">
        <title>Conversion of Methionine to Cysteine in Lactobacillus paracasei Depends on the Highly Mobile cysK-ctl-cysE Gene Cluster.</title>
        <authorList>
            <person name="Wuthrich D."/>
            <person name="Irmler S."/>
            <person name="Berthoud H."/>
            <person name="Guggenbuhl B."/>
            <person name="Eugster E."/>
            <person name="Bruggmann R."/>
        </authorList>
    </citation>
    <scope>NUCLEOTIDE SEQUENCE [LARGE SCALE GENOMIC DNA]</scope>
    <source>
        <strain evidence="1 2">FAM18157</strain>
    </source>
</reference>
<dbReference type="RefSeq" id="WP_050553345.1">
    <property type="nucleotide sequence ID" value="NZ_LKFS01000071.1"/>
</dbReference>
<evidence type="ECO:0000313" key="1">
    <source>
        <dbReference type="EMBL" id="RND80759.1"/>
    </source>
</evidence>
<name>A0A422M1U3_LACPA</name>
<organism evidence="1 2">
    <name type="scientific">Lacticaseibacillus paracasei</name>
    <name type="common">Lactobacillus paracasei</name>
    <dbReference type="NCBI Taxonomy" id="1597"/>
    <lineage>
        <taxon>Bacteria</taxon>
        <taxon>Bacillati</taxon>
        <taxon>Bacillota</taxon>
        <taxon>Bacilli</taxon>
        <taxon>Lactobacillales</taxon>
        <taxon>Lactobacillaceae</taxon>
        <taxon>Lacticaseibacillus</taxon>
    </lineage>
</organism>
<gene>
    <name evidence="1" type="ORF">FAM18157_01745</name>
</gene>
<dbReference type="EMBL" id="LKFS01000071">
    <property type="protein sequence ID" value="RND80759.1"/>
    <property type="molecule type" value="Genomic_DNA"/>
</dbReference>